<evidence type="ECO:0000313" key="3">
    <source>
        <dbReference type="Proteomes" id="UP001501407"/>
    </source>
</evidence>
<dbReference type="InterPro" id="IPR052512">
    <property type="entry name" value="4CMD/NDH-1_regulator"/>
</dbReference>
<dbReference type="Gene3D" id="1.20.1290.10">
    <property type="entry name" value="AhpD-like"/>
    <property type="match status" value="1"/>
</dbReference>
<protein>
    <submittedName>
        <fullName evidence="2">Carboxymuconolactone decarboxylase family protein</fullName>
    </submittedName>
</protein>
<feature type="domain" description="Carboxymuconolactone decarboxylase-like" evidence="1">
    <location>
        <begin position="48"/>
        <end position="132"/>
    </location>
</feature>
<dbReference type="PANTHER" id="PTHR33570:SF9">
    <property type="entry name" value="BLL4600 PROTEIN"/>
    <property type="match status" value="1"/>
</dbReference>
<dbReference type="Pfam" id="PF02627">
    <property type="entry name" value="CMD"/>
    <property type="match status" value="1"/>
</dbReference>
<proteinExistence type="predicted"/>
<name>A0ABP9M2B8_9MICO</name>
<dbReference type="PANTHER" id="PTHR33570">
    <property type="entry name" value="4-CARBOXYMUCONOLACTONE DECARBOXYLASE FAMILY PROTEIN"/>
    <property type="match status" value="1"/>
</dbReference>
<gene>
    <name evidence="2" type="ORF">GCM10025760_09800</name>
</gene>
<dbReference type="InterPro" id="IPR003779">
    <property type="entry name" value="CMD-like"/>
</dbReference>
<comment type="caution">
    <text evidence="2">The sequence shown here is derived from an EMBL/GenBank/DDBJ whole genome shotgun (WGS) entry which is preliminary data.</text>
</comment>
<keyword evidence="3" id="KW-1185">Reference proteome</keyword>
<sequence length="141" mass="15913">MLWQYTFRWYLPAARRQVFDGWDGRIIMTDTAGTGWTGGQRAVGDIAPALAHYTDKVLFDEVWERSELSKRDRSLVTVAALTVMGNTDQLRFHLDFARQNGATETELIEALTHLAFYAGWPRAMAAVGVAKEVFDPSRTES</sequence>
<reference evidence="3" key="1">
    <citation type="journal article" date="2019" name="Int. J. Syst. Evol. Microbiol.">
        <title>The Global Catalogue of Microorganisms (GCM) 10K type strain sequencing project: providing services to taxonomists for standard genome sequencing and annotation.</title>
        <authorList>
            <consortium name="The Broad Institute Genomics Platform"/>
            <consortium name="The Broad Institute Genome Sequencing Center for Infectious Disease"/>
            <person name="Wu L."/>
            <person name="Ma J."/>
        </authorList>
    </citation>
    <scope>NUCLEOTIDE SEQUENCE [LARGE SCALE GENOMIC DNA]</scope>
    <source>
        <strain evidence="3">JCM 18959</strain>
    </source>
</reference>
<accession>A0ABP9M2B8</accession>
<dbReference type="InterPro" id="IPR029032">
    <property type="entry name" value="AhpD-like"/>
</dbReference>
<organism evidence="2 3">
    <name type="scientific">Microbacterium yannicii</name>
    <dbReference type="NCBI Taxonomy" id="671622"/>
    <lineage>
        <taxon>Bacteria</taxon>
        <taxon>Bacillati</taxon>
        <taxon>Actinomycetota</taxon>
        <taxon>Actinomycetes</taxon>
        <taxon>Micrococcales</taxon>
        <taxon>Microbacteriaceae</taxon>
        <taxon>Microbacterium</taxon>
    </lineage>
</organism>
<dbReference type="EMBL" id="BAABKZ010000001">
    <property type="protein sequence ID" value="GAA5087967.1"/>
    <property type="molecule type" value="Genomic_DNA"/>
</dbReference>
<dbReference type="SUPFAM" id="SSF69118">
    <property type="entry name" value="AhpD-like"/>
    <property type="match status" value="1"/>
</dbReference>
<dbReference type="Proteomes" id="UP001501407">
    <property type="component" value="Unassembled WGS sequence"/>
</dbReference>
<evidence type="ECO:0000259" key="1">
    <source>
        <dbReference type="Pfam" id="PF02627"/>
    </source>
</evidence>
<evidence type="ECO:0000313" key="2">
    <source>
        <dbReference type="EMBL" id="GAA5087967.1"/>
    </source>
</evidence>